<dbReference type="EMBL" id="AAIYKG010000012">
    <property type="protein sequence ID" value="ECJ4506583.1"/>
    <property type="molecule type" value="Genomic_DNA"/>
</dbReference>
<sequence length="413" mass="47207">MFWRNNRPEISLLQHDVAHITFSVRNGKALLRPCVIHDPDSDASIHTLSWHGSPLIRFYTEDWCPTCAEFVYAGFSNDDEGAAQFLSSLTEWNQPVGLSEAFTALTPLFSLFADGYYRLEERELYPTDGNGHFFWAVGNEKQPNPATTGRWIADVDYHYQSGEPCFLLPGQPPSRFNPQRAEYYRDKPESHALAWHMNETWLCVLLDGHHKATAAALEGRPVKTWVISQPVAVSCGETRQQCLRFYDGERLEEAQFQRRIPLKIQYEKLPPSLWEDYFTRHDGSYTRVNWPNTLANCATHYPDLAACADIIAAGDLSEAGLNRIMAQGITEEGFPAVLLRALFYTHSPLLIDFVRFLTRAPGYACHYPLAFRLLAQKRTPQADAFFLDFAINDDGERPELTNIMDEYFSQAWH</sequence>
<comment type="caution">
    <text evidence="1">The sequence shown here is derived from an EMBL/GenBank/DDBJ whole genome shotgun (WGS) entry which is preliminary data.</text>
</comment>
<proteinExistence type="predicted"/>
<reference evidence="1" key="1">
    <citation type="submission" date="2018-06" db="EMBL/GenBank/DDBJ databases">
        <authorList>
            <person name="Ashton P.M."/>
            <person name="Dallman T."/>
            <person name="Nair S."/>
            <person name="De Pinna E."/>
            <person name="Peters T."/>
            <person name="Grant K."/>
        </authorList>
    </citation>
    <scope>NUCLEOTIDE SEQUENCE [LARGE SCALE GENOMIC DNA]</scope>
    <source>
        <strain evidence="1">318584</strain>
    </source>
</reference>
<protein>
    <recommendedName>
        <fullName evidence="2">Cytoplasmic protein</fullName>
    </recommendedName>
</protein>
<dbReference type="Proteomes" id="UP000839747">
    <property type="component" value="Unassembled WGS sequence"/>
</dbReference>
<dbReference type="AlphaFoldDB" id="A0A5Y3XCD8"/>
<organism evidence="1">
    <name type="scientific">Salmonella enterica subsp. salamae</name>
    <dbReference type="NCBI Taxonomy" id="59202"/>
    <lineage>
        <taxon>Bacteria</taxon>
        <taxon>Pseudomonadati</taxon>
        <taxon>Pseudomonadota</taxon>
        <taxon>Gammaproteobacteria</taxon>
        <taxon>Enterobacterales</taxon>
        <taxon>Enterobacteriaceae</taxon>
        <taxon>Salmonella</taxon>
    </lineage>
</organism>
<name>A0A5Y3XCD8_SALER</name>
<evidence type="ECO:0000313" key="1">
    <source>
        <dbReference type="EMBL" id="ECJ4506583.1"/>
    </source>
</evidence>
<accession>A0A5Y3XCD8</accession>
<evidence type="ECO:0008006" key="2">
    <source>
        <dbReference type="Google" id="ProtNLM"/>
    </source>
</evidence>
<gene>
    <name evidence="1" type="ORF">DNU24_12885</name>
</gene>